<accession>A0A7C4NKQ5</accession>
<comment type="caution">
    <text evidence="6">The sequence shown here is derived from an EMBL/GenBank/DDBJ whole genome shotgun (WGS) entry which is preliminary data.</text>
</comment>
<organism evidence="6">
    <name type="scientific">Ignisphaera aggregans</name>
    <dbReference type="NCBI Taxonomy" id="334771"/>
    <lineage>
        <taxon>Archaea</taxon>
        <taxon>Thermoproteota</taxon>
        <taxon>Thermoprotei</taxon>
        <taxon>Desulfurococcales</taxon>
        <taxon>Desulfurococcaceae</taxon>
        <taxon>Ignisphaera</taxon>
    </lineage>
</organism>
<name>A0A7C4NKQ5_9CREN</name>
<evidence type="ECO:0000256" key="1">
    <source>
        <dbReference type="ARBA" id="ARBA00022741"/>
    </source>
</evidence>
<dbReference type="HAMAP" id="MF_00796">
    <property type="entry name" value="NTPase_1"/>
    <property type="match status" value="1"/>
</dbReference>
<evidence type="ECO:0000313" key="6">
    <source>
        <dbReference type="EMBL" id="HGQ63782.1"/>
    </source>
</evidence>
<proteinExistence type="inferred from homology"/>
<keyword evidence="3 4" id="KW-0067">ATP-binding</keyword>
<dbReference type="PANTHER" id="PTHR43146">
    <property type="entry name" value="CANCER-RELATED NUCLEOSIDE-TRIPHOSPHATASE"/>
    <property type="match status" value="1"/>
</dbReference>
<dbReference type="InterPro" id="IPR004948">
    <property type="entry name" value="Nuc-triphosphatase_THEP1"/>
</dbReference>
<comment type="catalytic activity">
    <reaction evidence="4">
        <text>a ribonucleoside 5'-triphosphate + H2O = a ribonucleoside 5'-diphosphate + phosphate + H(+)</text>
        <dbReference type="Rhea" id="RHEA:23680"/>
        <dbReference type="ChEBI" id="CHEBI:15377"/>
        <dbReference type="ChEBI" id="CHEBI:15378"/>
        <dbReference type="ChEBI" id="CHEBI:43474"/>
        <dbReference type="ChEBI" id="CHEBI:57930"/>
        <dbReference type="ChEBI" id="CHEBI:61557"/>
        <dbReference type="EC" id="3.6.1.15"/>
    </reaction>
</comment>
<dbReference type="InterPro" id="IPR027417">
    <property type="entry name" value="P-loop_NTPase"/>
</dbReference>
<evidence type="ECO:0000256" key="3">
    <source>
        <dbReference type="ARBA" id="ARBA00022840"/>
    </source>
</evidence>
<keyword evidence="2 4" id="KW-0378">Hydrolase</keyword>
<gene>
    <name evidence="6" type="ORF">ENU08_00845</name>
    <name evidence="5" type="ORF">ENU41_06990</name>
</gene>
<feature type="binding site" evidence="4">
    <location>
        <begin position="7"/>
        <end position="14"/>
    </location>
    <ligand>
        <name>ATP</name>
        <dbReference type="ChEBI" id="CHEBI:30616"/>
    </ligand>
</feature>
<reference evidence="6" key="1">
    <citation type="journal article" date="2020" name="mSystems">
        <title>Genome- and Community-Level Interaction Insights into Carbon Utilization and Element Cycling Functions of Hydrothermarchaeota in Hydrothermal Sediment.</title>
        <authorList>
            <person name="Zhou Z."/>
            <person name="Liu Y."/>
            <person name="Xu W."/>
            <person name="Pan J."/>
            <person name="Luo Z.H."/>
            <person name="Li M."/>
        </authorList>
    </citation>
    <scope>NUCLEOTIDE SEQUENCE [LARGE SCALE GENOMIC DNA]</scope>
    <source>
        <strain evidence="6">SpSt-637</strain>
        <strain evidence="5">SpSt-667</strain>
    </source>
</reference>
<comment type="similarity">
    <text evidence="4">Belongs to the THEP1 NTPase family.</text>
</comment>
<evidence type="ECO:0000313" key="5">
    <source>
        <dbReference type="EMBL" id="HGQ36404.1"/>
    </source>
</evidence>
<dbReference type="GO" id="GO:0005524">
    <property type="term" value="F:ATP binding"/>
    <property type="evidence" value="ECO:0007669"/>
    <property type="project" value="UniProtKB-UniRule"/>
</dbReference>
<dbReference type="PANTHER" id="PTHR43146:SF1">
    <property type="entry name" value="CANCER-RELATED NUCLEOSIDE-TRIPHOSPHATASE"/>
    <property type="match status" value="1"/>
</dbReference>
<comment type="function">
    <text evidence="4">Has nucleotide phosphatase activity towards ATP, GTP, CTP, TTP and UTP. May hydrolyze nucleoside diphosphates with lower efficiency.</text>
</comment>
<sequence length="183" mass="20309">MIIAITGRPGVGKSTVFNKVINALKIRGFTLYGFYCPEVREGGARIGFRIVDISTGESGWLALAIDKASMLGYKVAGRRIGRYVVIEDEASRIGINALTRSTGSGKAILGVDEIGPMELSIPRLKREIIRKLSEVEKAMVVVHRNLSDTEIIEIFRRRNAKMYTVTEGNRDNLHSVLINDFIQ</sequence>
<dbReference type="EMBL" id="DTCK01000041">
    <property type="protein sequence ID" value="HGQ36404.1"/>
    <property type="molecule type" value="Genomic_DNA"/>
</dbReference>
<keyword evidence="1 4" id="KW-0547">Nucleotide-binding</keyword>
<protein>
    <recommendedName>
        <fullName evidence="4">Nucleoside-triphosphatase ENU08_00845</fullName>
        <shortName evidence="4">NTPase</shortName>
        <ecNumber evidence="4">3.6.1.15</ecNumber>
    </recommendedName>
    <alternativeName>
        <fullName evidence="4">Nucleoside triphosphate phosphohydrolase</fullName>
    </alternativeName>
</protein>
<dbReference type="GO" id="GO:0017111">
    <property type="term" value="F:ribonucleoside triphosphate phosphatase activity"/>
    <property type="evidence" value="ECO:0007669"/>
    <property type="project" value="UniProtKB-UniRule"/>
</dbReference>
<dbReference type="Gene3D" id="3.40.50.300">
    <property type="entry name" value="P-loop containing nucleotide triphosphate hydrolases"/>
    <property type="match status" value="1"/>
</dbReference>
<dbReference type="EC" id="3.6.1.15" evidence="4"/>
<feature type="binding site" evidence="4">
    <location>
        <begin position="108"/>
        <end position="115"/>
    </location>
    <ligand>
        <name>ATP</name>
        <dbReference type="ChEBI" id="CHEBI:30616"/>
    </ligand>
</feature>
<evidence type="ECO:0000256" key="4">
    <source>
        <dbReference type="HAMAP-Rule" id="MF_00796"/>
    </source>
</evidence>
<evidence type="ECO:0000256" key="2">
    <source>
        <dbReference type="ARBA" id="ARBA00022801"/>
    </source>
</evidence>
<dbReference type="AlphaFoldDB" id="A0A7C4NKQ5"/>
<dbReference type="Pfam" id="PF03266">
    <property type="entry name" value="NTPase_1"/>
    <property type="match status" value="1"/>
</dbReference>
<dbReference type="EMBL" id="DTBD01000006">
    <property type="protein sequence ID" value="HGQ63782.1"/>
    <property type="molecule type" value="Genomic_DNA"/>
</dbReference>
<dbReference type="SUPFAM" id="SSF52540">
    <property type="entry name" value="P-loop containing nucleoside triphosphate hydrolases"/>
    <property type="match status" value="1"/>
</dbReference>